<dbReference type="EMBL" id="RHLK01000004">
    <property type="protein sequence ID" value="MVO99927.1"/>
    <property type="molecule type" value="Genomic_DNA"/>
</dbReference>
<gene>
    <name evidence="2" type="ORF">EDM21_10355</name>
</gene>
<comment type="caution">
    <text evidence="2">The sequence shown here is derived from an EMBL/GenBank/DDBJ whole genome shotgun (WGS) entry which is preliminary data.</text>
</comment>
<reference evidence="2 3" key="1">
    <citation type="journal article" date="2019" name="Microorganisms">
        <title>Paenibacillus lutrae sp. nov., A Chitinolytic Species Isolated from A River Otter in Castril Natural Park, Granada, Spain.</title>
        <authorList>
            <person name="Rodriguez M."/>
            <person name="Reina J.C."/>
            <person name="Bejar V."/>
            <person name="Llamas I."/>
        </authorList>
    </citation>
    <scope>NUCLEOTIDE SEQUENCE [LARGE SCALE GENOMIC DNA]</scope>
    <source>
        <strain evidence="2 3">N10</strain>
    </source>
</reference>
<feature type="transmembrane region" description="Helical" evidence="1">
    <location>
        <begin position="46"/>
        <end position="66"/>
    </location>
</feature>
<keyword evidence="1" id="KW-1133">Transmembrane helix</keyword>
<feature type="transmembrane region" description="Helical" evidence="1">
    <location>
        <begin position="78"/>
        <end position="98"/>
    </location>
</feature>
<dbReference type="RefSeq" id="WP_157335274.1">
    <property type="nucleotide sequence ID" value="NZ_RHLK01000004.1"/>
</dbReference>
<feature type="transmembrane region" description="Helical" evidence="1">
    <location>
        <begin position="110"/>
        <end position="131"/>
    </location>
</feature>
<keyword evidence="1" id="KW-0812">Transmembrane</keyword>
<proteinExistence type="predicted"/>
<keyword evidence="3" id="KW-1185">Reference proteome</keyword>
<protein>
    <submittedName>
        <fullName evidence="2">Uncharacterized protein</fullName>
    </submittedName>
</protein>
<accession>A0A7X3FHY0</accession>
<name>A0A7X3FHY0_9BACL</name>
<dbReference type="AlphaFoldDB" id="A0A7X3FHY0"/>
<sequence>MMRFLLYILVISASYFPGKLLGTLAQLPFHKEVFNHREEFYDPTAVIYFFIAVPVYITLLCIRRILDFTSAVSDALTLSLFSLIGSGLLVPYFMYFGIFWDPGYYFSPDILRFLLFFTGTGLSFAIGSWAAEKVLHRQSST</sequence>
<dbReference type="OrthoDB" id="9842315at2"/>
<evidence type="ECO:0000313" key="3">
    <source>
        <dbReference type="Proteomes" id="UP000490800"/>
    </source>
</evidence>
<dbReference type="Proteomes" id="UP000490800">
    <property type="component" value="Unassembled WGS sequence"/>
</dbReference>
<evidence type="ECO:0000256" key="1">
    <source>
        <dbReference type="SAM" id="Phobius"/>
    </source>
</evidence>
<organism evidence="2 3">
    <name type="scientific">Paenibacillus lutrae</name>
    <dbReference type="NCBI Taxonomy" id="2078573"/>
    <lineage>
        <taxon>Bacteria</taxon>
        <taxon>Bacillati</taxon>
        <taxon>Bacillota</taxon>
        <taxon>Bacilli</taxon>
        <taxon>Bacillales</taxon>
        <taxon>Paenibacillaceae</taxon>
        <taxon>Paenibacillus</taxon>
    </lineage>
</organism>
<evidence type="ECO:0000313" key="2">
    <source>
        <dbReference type="EMBL" id="MVO99927.1"/>
    </source>
</evidence>
<keyword evidence="1" id="KW-0472">Membrane</keyword>